<organism evidence="2 3">
    <name type="scientific">Helicobacter bilis</name>
    <dbReference type="NCBI Taxonomy" id="37372"/>
    <lineage>
        <taxon>Bacteria</taxon>
        <taxon>Pseudomonadati</taxon>
        <taxon>Campylobacterota</taxon>
        <taxon>Epsilonproteobacteria</taxon>
        <taxon>Campylobacterales</taxon>
        <taxon>Helicobacteraceae</taxon>
        <taxon>Helicobacter</taxon>
    </lineage>
</organism>
<comment type="caution">
    <text evidence="2">The sequence shown here is derived from an EMBL/GenBank/DDBJ whole genome shotgun (WGS) entry which is preliminary data.</text>
</comment>
<proteinExistence type="predicted"/>
<accession>A0A6D2C8R0</accession>
<dbReference type="AlphaFoldDB" id="A0A6D2C8R0"/>
<sequence>MFELIRRAWEWVKKFFESLLNFGRNILDWFQDPSRLKALEEDYDRLAIVVKDRLDNGNYNTVKCLFNRRTNKIEGTHNASNKNAEGIESNDLDSETKKRFGNKEMLVLE</sequence>
<reference evidence="2 3" key="1">
    <citation type="journal article" date="2014" name="Genome Announc.">
        <title>Draft genome sequences of eight enterohepatic helicobacter species isolated from both laboratory and wild rodents.</title>
        <authorList>
            <person name="Sheh A."/>
            <person name="Shen Z."/>
            <person name="Fox J.G."/>
        </authorList>
    </citation>
    <scope>NUCLEOTIDE SEQUENCE [LARGE SCALE GENOMIC DNA]</scope>
    <source>
        <strain evidence="2 3">Missouri</strain>
    </source>
</reference>
<dbReference type="GeneID" id="60656985"/>
<protein>
    <submittedName>
        <fullName evidence="2">Uncharacterized protein</fullName>
    </submittedName>
</protein>
<evidence type="ECO:0000256" key="1">
    <source>
        <dbReference type="SAM" id="MobiDB-lite"/>
    </source>
</evidence>
<dbReference type="RefSeq" id="WP_004087606.1">
    <property type="nucleotide sequence ID" value="NZ_CAOUIW010000012.1"/>
</dbReference>
<name>A0A6D2C8R0_9HELI</name>
<feature type="region of interest" description="Disordered" evidence="1">
    <location>
        <begin position="75"/>
        <end position="109"/>
    </location>
</feature>
<dbReference type="EMBL" id="JRPH02000012">
    <property type="protein sequence ID" value="TLE04773.1"/>
    <property type="molecule type" value="Genomic_DNA"/>
</dbReference>
<evidence type="ECO:0000313" key="3">
    <source>
        <dbReference type="Proteomes" id="UP000029870"/>
    </source>
</evidence>
<gene>
    <name evidence="2" type="ORF">LS77_005210</name>
</gene>
<dbReference type="Proteomes" id="UP000029870">
    <property type="component" value="Unassembled WGS sequence"/>
</dbReference>
<evidence type="ECO:0000313" key="2">
    <source>
        <dbReference type="EMBL" id="TLE04773.1"/>
    </source>
</evidence>